<evidence type="ECO:0000256" key="2">
    <source>
        <dbReference type="ARBA" id="ARBA00022692"/>
    </source>
</evidence>
<evidence type="ECO:0000256" key="1">
    <source>
        <dbReference type="ARBA" id="ARBA00004141"/>
    </source>
</evidence>
<dbReference type="Pfam" id="PF02535">
    <property type="entry name" value="Zip"/>
    <property type="match status" value="1"/>
</dbReference>
<dbReference type="STRING" id="42157.A0A182EI66"/>
<evidence type="ECO:0000256" key="5">
    <source>
        <dbReference type="SAM" id="Phobius"/>
    </source>
</evidence>
<accession>A0A182EI66</accession>
<keyword evidence="2 5" id="KW-0812">Transmembrane</keyword>
<evidence type="ECO:0000256" key="3">
    <source>
        <dbReference type="ARBA" id="ARBA00022989"/>
    </source>
</evidence>
<feature type="transmembrane region" description="Helical" evidence="5">
    <location>
        <begin position="37"/>
        <end position="56"/>
    </location>
</feature>
<dbReference type="InterPro" id="IPR003689">
    <property type="entry name" value="ZIP"/>
</dbReference>
<name>A0A182EI66_ONCOC</name>
<protein>
    <submittedName>
        <fullName evidence="8">Aa_trans domain-containing protein</fullName>
    </submittedName>
</protein>
<dbReference type="GO" id="GO:0016020">
    <property type="term" value="C:membrane"/>
    <property type="evidence" value="ECO:0007669"/>
    <property type="project" value="UniProtKB-SubCell"/>
</dbReference>
<reference evidence="8" key="1">
    <citation type="submission" date="2016-06" db="UniProtKB">
        <authorList>
            <consortium name="WormBaseParasite"/>
        </authorList>
    </citation>
    <scope>IDENTIFICATION</scope>
</reference>
<evidence type="ECO:0000313" key="6">
    <source>
        <dbReference type="EMBL" id="VDK87303.1"/>
    </source>
</evidence>
<evidence type="ECO:0000256" key="4">
    <source>
        <dbReference type="ARBA" id="ARBA00023136"/>
    </source>
</evidence>
<feature type="transmembrane region" description="Helical" evidence="5">
    <location>
        <begin position="76"/>
        <end position="97"/>
    </location>
</feature>
<organism evidence="8">
    <name type="scientific">Onchocerca ochengi</name>
    <name type="common">Filarial nematode worm</name>
    <dbReference type="NCBI Taxonomy" id="42157"/>
    <lineage>
        <taxon>Eukaryota</taxon>
        <taxon>Metazoa</taxon>
        <taxon>Ecdysozoa</taxon>
        <taxon>Nematoda</taxon>
        <taxon>Chromadorea</taxon>
        <taxon>Rhabditida</taxon>
        <taxon>Spirurina</taxon>
        <taxon>Spiruromorpha</taxon>
        <taxon>Filarioidea</taxon>
        <taxon>Onchocercidae</taxon>
        <taxon>Onchocerca</taxon>
    </lineage>
</organism>
<comment type="subcellular location">
    <subcellularLocation>
        <location evidence="1">Membrane</location>
        <topology evidence="1">Multi-pass membrane protein</topology>
    </subcellularLocation>
</comment>
<sequence>MFYRKICPSLEIYTYTSVILELMFAVAMSILEIKIVMLAMMGIFALLFGLLPIKIYKCIKLQQTIKSSKEELATRLLSILSCFSGGVLLGVCLLDLLPTANDLYLRPRSFTLRCEFKRMQPLQKYVKF</sequence>
<keyword evidence="4 5" id="KW-0472">Membrane</keyword>
<dbReference type="Proteomes" id="UP000271087">
    <property type="component" value="Unassembled WGS sequence"/>
</dbReference>
<evidence type="ECO:0000313" key="8">
    <source>
        <dbReference type="WBParaSite" id="nOo.2.0.1.t07794-RA"/>
    </source>
</evidence>
<keyword evidence="3 5" id="KW-1133">Transmembrane helix</keyword>
<proteinExistence type="predicted"/>
<dbReference type="WBParaSite" id="nOo.2.0.1.t07794-RA">
    <property type="protein sequence ID" value="nOo.2.0.1.t07794-RA"/>
    <property type="gene ID" value="nOo.2.0.1.g07794"/>
</dbReference>
<gene>
    <name evidence="6" type="ORF">NOO_LOCUS7794</name>
</gene>
<dbReference type="GO" id="GO:0046873">
    <property type="term" value="F:metal ion transmembrane transporter activity"/>
    <property type="evidence" value="ECO:0007669"/>
    <property type="project" value="InterPro"/>
</dbReference>
<dbReference type="OrthoDB" id="448280at2759"/>
<evidence type="ECO:0000313" key="7">
    <source>
        <dbReference type="Proteomes" id="UP000271087"/>
    </source>
</evidence>
<feature type="transmembrane region" description="Helical" evidence="5">
    <location>
        <begin position="12"/>
        <end position="31"/>
    </location>
</feature>
<dbReference type="EMBL" id="UYRW01002938">
    <property type="protein sequence ID" value="VDK87303.1"/>
    <property type="molecule type" value="Genomic_DNA"/>
</dbReference>
<dbReference type="AlphaFoldDB" id="A0A182EI66"/>
<reference evidence="6 7" key="2">
    <citation type="submission" date="2018-08" db="EMBL/GenBank/DDBJ databases">
        <authorList>
            <person name="Laetsch R D."/>
            <person name="Stevens L."/>
            <person name="Kumar S."/>
            <person name="Blaxter L. M."/>
        </authorList>
    </citation>
    <scope>NUCLEOTIDE SEQUENCE [LARGE SCALE GENOMIC DNA]</scope>
</reference>
<keyword evidence="7" id="KW-1185">Reference proteome</keyword>